<evidence type="ECO:0000313" key="9">
    <source>
        <dbReference type="Proteomes" id="UP000018144"/>
    </source>
</evidence>
<feature type="region of interest" description="Disordered" evidence="7">
    <location>
        <begin position="292"/>
        <end position="345"/>
    </location>
</feature>
<comment type="similarity">
    <text evidence="2">Belongs to the ESF2/ABP1 family.</text>
</comment>
<gene>
    <name evidence="8" type="ORF">PCON_03854</name>
</gene>
<keyword evidence="9" id="KW-1185">Reference proteome</keyword>
<dbReference type="GO" id="GO:0003723">
    <property type="term" value="F:RNA binding"/>
    <property type="evidence" value="ECO:0007669"/>
    <property type="project" value="UniProtKB-KW"/>
</dbReference>
<dbReference type="PANTHER" id="PTHR12311:SF7">
    <property type="entry name" value="ACTIVATOR OF BASAL TRANSCRIPTION 1"/>
    <property type="match status" value="1"/>
</dbReference>
<keyword evidence="4" id="KW-0539">Nucleus</keyword>
<accession>U4KUT8</accession>
<feature type="region of interest" description="Disordered" evidence="7">
    <location>
        <begin position="1"/>
        <end position="131"/>
    </location>
</feature>
<dbReference type="GO" id="GO:0034462">
    <property type="term" value="P:small-subunit processome assembly"/>
    <property type="evidence" value="ECO:0007669"/>
    <property type="project" value="TreeGrafter"/>
</dbReference>
<dbReference type="InterPro" id="IPR039119">
    <property type="entry name" value="ABT1/Esf2"/>
</dbReference>
<dbReference type="OrthoDB" id="287393at2759"/>
<sequence>MAKEQTATDLLGLDESEDEQVFSHSDNEEETRASHRTKRRRVTKNDDDESDAAEDSDDDSADPSIDPRFAGKLGGAAFAKDSKKTEKSRDGEDGSDAEKDDAEEDDQDDDEADDEEKNTKDFTNPSKLKPLTPAQLLASKAATAKTGVVYLSKIPPFMKPQKVRTLLGNFGKIGRVFLSPEDPKSHSKRVKFGGNKKRMFVEGWVEFMDKKEARLCAETLNCTSVGGKKGSFYYDDIWNMRYLKKYKWHHLQAQIAYENASRQAKLRTEIAHETRINKTYLRNVERAKMVENMQKKRKATELSSGGASDSKSEPAASAKIEVRRQFRQHKVKGNAADSAEVGKERSEKVKNLLSRVF</sequence>
<dbReference type="PANTHER" id="PTHR12311">
    <property type="entry name" value="ACTIVATOR OF BASAL TRANSCRIPTION 1"/>
    <property type="match status" value="1"/>
</dbReference>
<evidence type="ECO:0000256" key="6">
    <source>
        <dbReference type="ARBA" id="ARBA00032634"/>
    </source>
</evidence>
<feature type="compositionally biased region" description="Acidic residues" evidence="7">
    <location>
        <begin position="46"/>
        <end position="61"/>
    </location>
</feature>
<dbReference type="InterPro" id="IPR012677">
    <property type="entry name" value="Nucleotide-bd_a/b_plait_sf"/>
</dbReference>
<evidence type="ECO:0000313" key="8">
    <source>
        <dbReference type="EMBL" id="CCX04872.1"/>
    </source>
</evidence>
<dbReference type="GO" id="GO:0005730">
    <property type="term" value="C:nucleolus"/>
    <property type="evidence" value="ECO:0007669"/>
    <property type="project" value="UniProtKB-SubCell"/>
</dbReference>
<dbReference type="eggNOG" id="KOG3152">
    <property type="taxonomic scope" value="Eukaryota"/>
</dbReference>
<dbReference type="SUPFAM" id="SSF54928">
    <property type="entry name" value="RNA-binding domain, RBD"/>
    <property type="match status" value="1"/>
</dbReference>
<dbReference type="InterPro" id="IPR034353">
    <property type="entry name" value="ABT1/ESF2_RRM"/>
</dbReference>
<dbReference type="GO" id="GO:0000480">
    <property type="term" value="P:endonucleolytic cleavage in 5'-ETS of tricistronic rRNA transcript (SSU-rRNA, 5.8S rRNA, LSU-rRNA)"/>
    <property type="evidence" value="ECO:0007669"/>
    <property type="project" value="TreeGrafter"/>
</dbReference>
<evidence type="ECO:0000256" key="4">
    <source>
        <dbReference type="ARBA" id="ARBA00023242"/>
    </source>
</evidence>
<dbReference type="GO" id="GO:0000472">
    <property type="term" value="P:endonucleolytic cleavage to generate mature 5'-end of SSU-rRNA from (SSU-rRNA, 5.8S rRNA, LSU-rRNA)"/>
    <property type="evidence" value="ECO:0007669"/>
    <property type="project" value="TreeGrafter"/>
</dbReference>
<dbReference type="EMBL" id="HF935218">
    <property type="protein sequence ID" value="CCX04872.1"/>
    <property type="molecule type" value="Genomic_DNA"/>
</dbReference>
<dbReference type="AlphaFoldDB" id="U4KUT8"/>
<evidence type="ECO:0000256" key="2">
    <source>
        <dbReference type="ARBA" id="ARBA00005819"/>
    </source>
</evidence>
<dbReference type="Proteomes" id="UP000018144">
    <property type="component" value="Unassembled WGS sequence"/>
</dbReference>
<feature type="compositionally biased region" description="Acidic residues" evidence="7">
    <location>
        <begin position="93"/>
        <end position="116"/>
    </location>
</feature>
<dbReference type="InterPro" id="IPR035979">
    <property type="entry name" value="RBD_domain_sf"/>
</dbReference>
<organism evidence="8 9">
    <name type="scientific">Pyronema omphalodes (strain CBS 100304)</name>
    <name type="common">Pyronema confluens</name>
    <dbReference type="NCBI Taxonomy" id="1076935"/>
    <lineage>
        <taxon>Eukaryota</taxon>
        <taxon>Fungi</taxon>
        <taxon>Dikarya</taxon>
        <taxon>Ascomycota</taxon>
        <taxon>Pezizomycotina</taxon>
        <taxon>Pezizomycetes</taxon>
        <taxon>Pezizales</taxon>
        <taxon>Pyronemataceae</taxon>
        <taxon>Pyronema</taxon>
    </lineage>
</organism>
<keyword evidence="3" id="KW-0694">RNA-binding</keyword>
<evidence type="ECO:0000256" key="3">
    <source>
        <dbReference type="ARBA" id="ARBA00022884"/>
    </source>
</evidence>
<comment type="function">
    <text evidence="5">Involved in the small subunit (SSU) processome assembly and function, and in the 18S rRNA synthesis. Required for the early cleavages at sites A0, A1 and A2.</text>
</comment>
<reference evidence="8 9" key="1">
    <citation type="journal article" date="2013" name="PLoS Genet.">
        <title>The genome and development-dependent transcriptomes of Pyronema confluens: a window into fungal evolution.</title>
        <authorList>
            <person name="Traeger S."/>
            <person name="Altegoer F."/>
            <person name="Freitag M."/>
            <person name="Gabaldon T."/>
            <person name="Kempken F."/>
            <person name="Kumar A."/>
            <person name="Marcet-Houben M."/>
            <person name="Poggeler S."/>
            <person name="Stajich J.E."/>
            <person name="Nowrousian M."/>
        </authorList>
    </citation>
    <scope>NUCLEOTIDE SEQUENCE [LARGE SCALE GENOMIC DNA]</scope>
    <source>
        <strain evidence="9">CBS 100304</strain>
        <tissue evidence="8">Vegetative mycelium</tissue>
    </source>
</reference>
<dbReference type="GO" id="GO:0000447">
    <property type="term" value="P:endonucleolytic cleavage in ITS1 to separate SSU-rRNA from 5.8S rRNA and LSU-rRNA from tricistronic rRNA transcript (SSU-rRNA, 5.8S rRNA, LSU-rRNA)"/>
    <property type="evidence" value="ECO:0007669"/>
    <property type="project" value="TreeGrafter"/>
</dbReference>
<proteinExistence type="inferred from homology"/>
<dbReference type="Gene3D" id="3.30.70.330">
    <property type="match status" value="1"/>
</dbReference>
<protein>
    <recommendedName>
        <fullName evidence="6">18S rRNA factor 2</fullName>
    </recommendedName>
</protein>
<evidence type="ECO:0000256" key="1">
    <source>
        <dbReference type="ARBA" id="ARBA00004604"/>
    </source>
</evidence>
<dbReference type="CDD" id="cd12263">
    <property type="entry name" value="RRM_ABT1_like"/>
    <property type="match status" value="1"/>
</dbReference>
<feature type="compositionally biased region" description="Basic and acidic residues" evidence="7">
    <location>
        <begin position="80"/>
        <end position="92"/>
    </location>
</feature>
<comment type="subcellular location">
    <subcellularLocation>
        <location evidence="1">Nucleus</location>
        <location evidence="1">Nucleolus</location>
    </subcellularLocation>
</comment>
<evidence type="ECO:0000256" key="7">
    <source>
        <dbReference type="SAM" id="MobiDB-lite"/>
    </source>
</evidence>
<dbReference type="STRING" id="1076935.U4KUT8"/>
<dbReference type="OMA" id="TRKHNDF"/>
<evidence type="ECO:0000256" key="5">
    <source>
        <dbReference type="ARBA" id="ARBA00025024"/>
    </source>
</evidence>
<name>U4KUT8_PYROM</name>